<keyword evidence="2" id="KW-0675">Receptor</keyword>
<dbReference type="NCBIfam" id="TIGR02122">
    <property type="entry name" value="TRAP_TAXI"/>
    <property type="match status" value="1"/>
</dbReference>
<dbReference type="STRING" id="1499967.U27_04769"/>
<organism evidence="2">
    <name type="scientific">Vecturithrix granuli</name>
    <dbReference type="NCBI Taxonomy" id="1499967"/>
    <lineage>
        <taxon>Bacteria</taxon>
        <taxon>Candidatus Moduliflexota</taxon>
        <taxon>Candidatus Vecturitrichia</taxon>
        <taxon>Candidatus Vecturitrichales</taxon>
        <taxon>Candidatus Vecturitrichaceae</taxon>
        <taxon>Candidatus Vecturithrix</taxon>
    </lineage>
</organism>
<accession>A0A081BZP7</accession>
<feature type="signal peptide" evidence="1">
    <location>
        <begin position="1"/>
        <end position="19"/>
    </location>
</feature>
<dbReference type="PANTHER" id="PTHR42941">
    <property type="entry name" value="SLL1037 PROTEIN"/>
    <property type="match status" value="1"/>
</dbReference>
<dbReference type="InterPro" id="IPR011852">
    <property type="entry name" value="TRAP_TAXI"/>
</dbReference>
<dbReference type="PANTHER" id="PTHR42941:SF1">
    <property type="entry name" value="SLL1037 PROTEIN"/>
    <property type="match status" value="1"/>
</dbReference>
<dbReference type="SUPFAM" id="SSF53850">
    <property type="entry name" value="Periplasmic binding protein-like II"/>
    <property type="match status" value="1"/>
</dbReference>
<keyword evidence="1" id="KW-0732">Signal</keyword>
<name>A0A081BZP7_VECG1</name>
<sequence>MKKFLGVLLCLLFAVFLCAPRAIEAKTVLLSFTTGSIGGTFYPIGGGIANLLVDEFPKQFDQKIRIASESSAGSLENVRRVHLGESEMGIVHASDMAQGYYGRGEFEGDPQTNLRVVAFLYGTVCHFVTLADSGIEKVEDLAGKKVAVGSVGSGSAVTAERFLSMFGIWENVKSEYLPSMDASTKLKDGHIDAYNWCAGLPAAAVTDTASTHQIRILDYYTPAEQCGFIKEYPFYSKRMIPPGTYKGVDESVATIQSATMWVVNKDFDEDLLYKMLSIVYSEAGLKYLVSVHQAAAEMSVENAVIGALIPLHKGAYKFWKEKGIEIPETAQPAE</sequence>
<dbReference type="eggNOG" id="COG2358">
    <property type="taxonomic scope" value="Bacteria"/>
</dbReference>
<dbReference type="Gene3D" id="3.40.190.10">
    <property type="entry name" value="Periplasmic binding protein-like II"/>
    <property type="match status" value="2"/>
</dbReference>
<dbReference type="AlphaFoldDB" id="A0A081BZP7"/>
<evidence type="ECO:0000256" key="1">
    <source>
        <dbReference type="SAM" id="SignalP"/>
    </source>
</evidence>
<keyword evidence="3" id="KW-1185">Reference proteome</keyword>
<evidence type="ECO:0000313" key="3">
    <source>
        <dbReference type="Proteomes" id="UP000030661"/>
    </source>
</evidence>
<proteinExistence type="predicted"/>
<dbReference type="Proteomes" id="UP000030661">
    <property type="component" value="Unassembled WGS sequence"/>
</dbReference>
<dbReference type="HOGENOM" id="CLU_033215_0_1_0"/>
<evidence type="ECO:0000313" key="2">
    <source>
        <dbReference type="EMBL" id="GAK57802.1"/>
    </source>
</evidence>
<dbReference type="CDD" id="cd13520">
    <property type="entry name" value="PBP2_TAXI_TRAP"/>
    <property type="match status" value="1"/>
</dbReference>
<dbReference type="Pfam" id="PF16868">
    <property type="entry name" value="NMT1_3"/>
    <property type="match status" value="1"/>
</dbReference>
<reference evidence="2" key="1">
    <citation type="journal article" date="2015" name="PeerJ">
        <title>First genomic representation of candidate bacterial phylum KSB3 points to enhanced environmental sensing as a trigger of wastewater bulking.</title>
        <authorList>
            <person name="Sekiguchi Y."/>
            <person name="Ohashi A."/>
            <person name="Parks D.H."/>
            <person name="Yamauchi T."/>
            <person name="Tyson G.W."/>
            <person name="Hugenholtz P."/>
        </authorList>
    </citation>
    <scope>NUCLEOTIDE SEQUENCE [LARGE SCALE GENOMIC DNA]</scope>
</reference>
<feature type="chain" id="PRO_5001755418" evidence="1">
    <location>
        <begin position="20"/>
        <end position="334"/>
    </location>
</feature>
<dbReference type="EMBL" id="DF820466">
    <property type="protein sequence ID" value="GAK57802.1"/>
    <property type="molecule type" value="Genomic_DNA"/>
</dbReference>
<protein>
    <submittedName>
        <fullName evidence="2">TRAP transporter solute receptor, TAXI family</fullName>
    </submittedName>
</protein>
<gene>
    <name evidence="2" type="ORF">U27_04769</name>
</gene>